<dbReference type="Pfam" id="PF03352">
    <property type="entry name" value="Adenine_glyco"/>
    <property type="match status" value="1"/>
</dbReference>
<proteinExistence type="predicted"/>
<organism evidence="1">
    <name type="scientific">Candidatus Tenderia electrophaga</name>
    <dbReference type="NCBI Taxonomy" id="1748243"/>
    <lineage>
        <taxon>Bacteria</taxon>
        <taxon>Pseudomonadati</taxon>
        <taxon>Pseudomonadota</taxon>
        <taxon>Gammaproteobacteria</taxon>
        <taxon>Candidatus Tenderiales</taxon>
        <taxon>Candidatus Tenderiaceae</taxon>
        <taxon>Candidatus Tenderia</taxon>
    </lineage>
</organism>
<dbReference type="InterPro" id="IPR052891">
    <property type="entry name" value="DNA-3mA_glycosylase"/>
</dbReference>
<dbReference type="PANTHER" id="PTHR30037:SF3">
    <property type="entry name" value="BLR0857 PROTEIN"/>
    <property type="match status" value="1"/>
</dbReference>
<dbReference type="InterPro" id="IPR005019">
    <property type="entry name" value="Adenine_glyco"/>
</dbReference>
<gene>
    <name evidence="1" type="ORF">ENJ65_03330</name>
</gene>
<dbReference type="PANTHER" id="PTHR30037">
    <property type="entry name" value="DNA-3-METHYLADENINE GLYCOSYLASE 1"/>
    <property type="match status" value="1"/>
</dbReference>
<dbReference type="GO" id="GO:0006284">
    <property type="term" value="P:base-excision repair"/>
    <property type="evidence" value="ECO:0007669"/>
    <property type="project" value="InterPro"/>
</dbReference>
<dbReference type="SUPFAM" id="SSF48150">
    <property type="entry name" value="DNA-glycosylase"/>
    <property type="match status" value="1"/>
</dbReference>
<dbReference type="InterPro" id="IPR011257">
    <property type="entry name" value="DNA_glycosylase"/>
</dbReference>
<protein>
    <submittedName>
        <fullName evidence="1">3-methyladenine DNA glycosylase</fullName>
    </submittedName>
</protein>
<sequence>MIKFAALYQHAARRKGGEAALEALLLPTPLSADELATIPDDRWLATMSRCIFNSGFNWKVVDKKWPEFEEVFTGFNPTRWKFMSEEDFERLIKDARIIRHAKKILAVRDNATFICDLAEEHGSAANFFAHWPDDDYVSLLTLMKKRGSRLGGNTGQYFLRFMGKDSLVLSRDMVAALIREGVITTSPTSQRDLKRVQQAFNQWHKESGRPLTHISKVLAFTVGA</sequence>
<accession>A0A832N6D7</accession>
<dbReference type="AlphaFoldDB" id="A0A832N6D7"/>
<reference evidence="1" key="1">
    <citation type="journal article" date="2020" name="mSystems">
        <title>Genome- and Community-Level Interaction Insights into Carbon Utilization and Element Cycling Functions of Hydrothermarchaeota in Hydrothermal Sediment.</title>
        <authorList>
            <person name="Zhou Z."/>
            <person name="Liu Y."/>
            <person name="Xu W."/>
            <person name="Pan J."/>
            <person name="Luo Z.H."/>
            <person name="Li M."/>
        </authorList>
    </citation>
    <scope>NUCLEOTIDE SEQUENCE [LARGE SCALE GENOMIC DNA]</scope>
    <source>
        <strain evidence="1">HyVt-505</strain>
    </source>
</reference>
<dbReference type="EMBL" id="DRNF01000210">
    <property type="protein sequence ID" value="HHJ80646.1"/>
    <property type="molecule type" value="Genomic_DNA"/>
</dbReference>
<dbReference type="Proteomes" id="UP000885832">
    <property type="component" value="Unassembled WGS sequence"/>
</dbReference>
<evidence type="ECO:0000313" key="1">
    <source>
        <dbReference type="EMBL" id="HHJ80646.1"/>
    </source>
</evidence>
<name>A0A832N6D7_9GAMM</name>
<comment type="caution">
    <text evidence="1">The sequence shown here is derived from an EMBL/GenBank/DDBJ whole genome shotgun (WGS) entry which is preliminary data.</text>
</comment>
<dbReference type="GO" id="GO:0008725">
    <property type="term" value="F:DNA-3-methyladenine glycosylase activity"/>
    <property type="evidence" value="ECO:0007669"/>
    <property type="project" value="InterPro"/>
</dbReference>
<dbReference type="Gene3D" id="1.10.340.30">
    <property type="entry name" value="Hypothetical protein, domain 2"/>
    <property type="match status" value="1"/>
</dbReference>